<keyword evidence="6" id="KW-1133">Transmembrane helix</keyword>
<dbReference type="EMBL" id="JBHTFQ010000002">
    <property type="protein sequence ID" value="MFC7703496.1"/>
    <property type="molecule type" value="Genomic_DNA"/>
</dbReference>
<evidence type="ECO:0000256" key="2">
    <source>
        <dbReference type="ARBA" id="ARBA00022617"/>
    </source>
</evidence>
<dbReference type="PANTHER" id="PTHR47870">
    <property type="entry name" value="CYTOCHROME C-TYPE BIOGENESIS PROTEIN CCMH"/>
    <property type="match status" value="1"/>
</dbReference>
<gene>
    <name evidence="8" type="ORF">ACFQXB_04730</name>
</gene>
<evidence type="ECO:0000259" key="7">
    <source>
        <dbReference type="Pfam" id="PF03918"/>
    </source>
</evidence>
<proteinExistence type="inferred from homology"/>
<dbReference type="RefSeq" id="WP_377399894.1">
    <property type="nucleotide sequence ID" value="NZ_JBHTFQ010000002.1"/>
</dbReference>
<feature type="signal peptide" evidence="6">
    <location>
        <begin position="1"/>
        <end position="19"/>
    </location>
</feature>
<dbReference type="Pfam" id="PF03918">
    <property type="entry name" value="CcmH"/>
    <property type="match status" value="1"/>
</dbReference>
<feature type="chain" id="PRO_5044993837" description="Cytochrome c-type biogenesis protein" evidence="6">
    <location>
        <begin position="20"/>
        <end position="152"/>
    </location>
</feature>
<keyword evidence="4 6" id="KW-0732">Signal</keyword>
<sequence>MIRGLVFALALLLAAPALAVQPDEVLADPALEARARDISRELRCLVCRNESIDESNADLARDMRLLVRERLLEGDRDDEVLAFIVERYGEYVLLRPTADGTNIVLWLAGPAMLIAGLGIAVVYLRRRRRAPEADHKALSDQEAARLREILRE</sequence>
<accession>A0ABW2UIX7</accession>
<evidence type="ECO:0000256" key="4">
    <source>
        <dbReference type="ARBA" id="ARBA00022729"/>
    </source>
</evidence>
<evidence type="ECO:0000256" key="6">
    <source>
        <dbReference type="RuleBase" id="RU364112"/>
    </source>
</evidence>
<keyword evidence="6" id="KW-0812">Transmembrane</keyword>
<comment type="function">
    <text evidence="6">Possible subunit of a heme lyase.</text>
</comment>
<dbReference type="Proteomes" id="UP001596516">
    <property type="component" value="Unassembled WGS sequence"/>
</dbReference>
<keyword evidence="5 6" id="KW-0408">Iron</keyword>
<feature type="transmembrane region" description="Helical" evidence="6">
    <location>
        <begin position="103"/>
        <end position="124"/>
    </location>
</feature>
<evidence type="ECO:0000256" key="1">
    <source>
        <dbReference type="ARBA" id="ARBA00010342"/>
    </source>
</evidence>
<reference evidence="9" key="1">
    <citation type="journal article" date="2019" name="Int. J. Syst. Evol. Microbiol.">
        <title>The Global Catalogue of Microorganisms (GCM) 10K type strain sequencing project: providing services to taxonomists for standard genome sequencing and annotation.</title>
        <authorList>
            <consortium name="The Broad Institute Genomics Platform"/>
            <consortium name="The Broad Institute Genome Sequencing Center for Infectious Disease"/>
            <person name="Wu L."/>
            <person name="Ma J."/>
        </authorList>
    </citation>
    <scope>NUCLEOTIDE SEQUENCE [LARGE SCALE GENOMIC DNA]</scope>
    <source>
        <strain evidence="9">CGMCC 1.12750</strain>
    </source>
</reference>
<evidence type="ECO:0000313" key="9">
    <source>
        <dbReference type="Proteomes" id="UP001596516"/>
    </source>
</evidence>
<keyword evidence="6" id="KW-0472">Membrane</keyword>
<dbReference type="Gene3D" id="1.10.8.640">
    <property type="entry name" value="Cytochrome C biogenesis protein"/>
    <property type="match status" value="1"/>
</dbReference>
<keyword evidence="2 6" id="KW-0349">Heme</keyword>
<dbReference type="InterPro" id="IPR005616">
    <property type="entry name" value="CcmH/CycL/Ccl2/NrfF_N"/>
</dbReference>
<keyword evidence="9" id="KW-1185">Reference proteome</keyword>
<comment type="caution">
    <text evidence="8">The sequence shown here is derived from an EMBL/GenBank/DDBJ whole genome shotgun (WGS) entry which is preliminary data.</text>
</comment>
<evidence type="ECO:0000256" key="3">
    <source>
        <dbReference type="ARBA" id="ARBA00022723"/>
    </source>
</evidence>
<keyword evidence="3 6" id="KW-0479">Metal-binding</keyword>
<dbReference type="PANTHER" id="PTHR47870:SF4">
    <property type="entry name" value="CYTOCHROME C-TYPE BIOGENESIS PROTEIN CYCH"/>
    <property type="match status" value="1"/>
</dbReference>
<feature type="domain" description="CcmH/CycL/Ccl2/NrfF N-terminal" evidence="7">
    <location>
        <begin position="8"/>
        <end position="150"/>
    </location>
</feature>
<name>A0ABW2UIX7_9RHOB</name>
<dbReference type="InterPro" id="IPR038297">
    <property type="entry name" value="CcmH/CycL/NrfF/Ccl2_sf"/>
</dbReference>
<comment type="similarity">
    <text evidence="1 6">Belongs to the CcmH/CycL/Ccl2/NrfF family.</text>
</comment>
<organism evidence="8 9">
    <name type="scientific">Plastorhodobacter daqingensis</name>
    <dbReference type="NCBI Taxonomy" id="1387281"/>
    <lineage>
        <taxon>Bacteria</taxon>
        <taxon>Pseudomonadati</taxon>
        <taxon>Pseudomonadota</taxon>
        <taxon>Alphaproteobacteria</taxon>
        <taxon>Rhodobacterales</taxon>
        <taxon>Paracoccaceae</taxon>
        <taxon>Plastorhodobacter</taxon>
    </lineage>
</organism>
<dbReference type="InterPro" id="IPR051263">
    <property type="entry name" value="C-type_cytochrome_biogenesis"/>
</dbReference>
<evidence type="ECO:0000313" key="8">
    <source>
        <dbReference type="EMBL" id="MFC7703496.1"/>
    </source>
</evidence>
<protein>
    <recommendedName>
        <fullName evidence="6">Cytochrome c-type biogenesis protein</fullName>
    </recommendedName>
</protein>
<evidence type="ECO:0000256" key="5">
    <source>
        <dbReference type="ARBA" id="ARBA00023004"/>
    </source>
</evidence>
<dbReference type="CDD" id="cd16378">
    <property type="entry name" value="CcmH_N"/>
    <property type="match status" value="1"/>
</dbReference>